<name>A0ABV7FAL5_9GAMM</name>
<evidence type="ECO:0000256" key="8">
    <source>
        <dbReference type="ARBA" id="ARBA00023136"/>
    </source>
</evidence>
<evidence type="ECO:0000256" key="3">
    <source>
        <dbReference type="ARBA" id="ARBA00022496"/>
    </source>
</evidence>
<dbReference type="InterPro" id="IPR027417">
    <property type="entry name" value="P-loop_NTPase"/>
</dbReference>
<reference evidence="11" key="1">
    <citation type="journal article" date="2019" name="Int. J. Syst. Evol. Microbiol.">
        <title>The Global Catalogue of Microorganisms (GCM) 10K type strain sequencing project: providing services to taxonomists for standard genome sequencing and annotation.</title>
        <authorList>
            <consortium name="The Broad Institute Genomics Platform"/>
            <consortium name="The Broad Institute Genome Sequencing Center for Infectious Disease"/>
            <person name="Wu L."/>
            <person name="Ma J."/>
        </authorList>
    </citation>
    <scope>NUCLEOTIDE SEQUENCE [LARGE SCALE GENOMIC DNA]</scope>
    <source>
        <strain evidence="11">KCTC 52237</strain>
    </source>
</reference>
<keyword evidence="3" id="KW-0410">Iron transport</keyword>
<evidence type="ECO:0000313" key="10">
    <source>
        <dbReference type="EMBL" id="MFC3114595.1"/>
    </source>
</evidence>
<dbReference type="InterPro" id="IPR017871">
    <property type="entry name" value="ABC_transporter-like_CS"/>
</dbReference>
<dbReference type="PROSITE" id="PS00211">
    <property type="entry name" value="ABC_TRANSPORTER_1"/>
    <property type="match status" value="1"/>
</dbReference>
<dbReference type="InterPro" id="IPR003593">
    <property type="entry name" value="AAA+_ATPase"/>
</dbReference>
<dbReference type="Pfam" id="PF00005">
    <property type="entry name" value="ABC_tran"/>
    <property type="match status" value="1"/>
</dbReference>
<dbReference type="SUPFAM" id="SSF50331">
    <property type="entry name" value="MOP-like"/>
    <property type="match status" value="1"/>
</dbReference>
<dbReference type="Pfam" id="PF08402">
    <property type="entry name" value="TOBE_2"/>
    <property type="match status" value="1"/>
</dbReference>
<sequence length="353" mass="38196">MSNAHHLSLSGIAHQFGEQSVLRDIQLQVNAGEILCLAGPSGCGKSTLLRLIAGLEQLQTGEIRLDNELIASPARQQLPEQRDIGLVFQDFALFPHLSLLDNVAFGLHQLPKPARPAQALAMLERVGLSARAQELPHVLSGGQQQRVALARALAPQPRLLLLDEPFSNLDIRLRHRLRSETLHLLKASGTTSIMVTHDPEEAMFMADRIALMQQGKILQIGTPSEIYHHPVSPFAAEFFGDINRLEAQVDGGLVVTPFGAITAPALAEGSRAQILIRPESLQLAPANSAGAQAVRLQEAHMLGATSLASLCINHGGQEVELQMQMPSHQLAGLGDQYWISLDRRGVFVFAAGD</sequence>
<dbReference type="PROSITE" id="PS50893">
    <property type="entry name" value="ABC_TRANSPORTER_2"/>
    <property type="match status" value="1"/>
</dbReference>
<accession>A0ABV7FAL5</accession>
<dbReference type="SMART" id="SM00382">
    <property type="entry name" value="AAA"/>
    <property type="match status" value="1"/>
</dbReference>
<evidence type="ECO:0000256" key="2">
    <source>
        <dbReference type="ARBA" id="ARBA00022475"/>
    </source>
</evidence>
<keyword evidence="2" id="KW-1003">Cell membrane</keyword>
<comment type="caution">
    <text evidence="10">The sequence shown here is derived from an EMBL/GenBank/DDBJ whole genome shotgun (WGS) entry which is preliminary data.</text>
</comment>
<evidence type="ECO:0000256" key="5">
    <source>
        <dbReference type="ARBA" id="ARBA00022840"/>
    </source>
</evidence>
<keyword evidence="1" id="KW-0813">Transport</keyword>
<keyword evidence="5 10" id="KW-0067">ATP-binding</keyword>
<dbReference type="InterPro" id="IPR003439">
    <property type="entry name" value="ABC_transporter-like_ATP-bd"/>
</dbReference>
<evidence type="ECO:0000256" key="4">
    <source>
        <dbReference type="ARBA" id="ARBA00022741"/>
    </source>
</evidence>
<dbReference type="InterPro" id="IPR015853">
    <property type="entry name" value="ABC_transpr_FbpC"/>
</dbReference>
<dbReference type="InterPro" id="IPR008995">
    <property type="entry name" value="Mo/tungstate-bd_C_term_dom"/>
</dbReference>
<feature type="domain" description="ABC transporter" evidence="9">
    <location>
        <begin position="7"/>
        <end position="239"/>
    </location>
</feature>
<dbReference type="InterPro" id="IPR013611">
    <property type="entry name" value="Transp-assoc_OB_typ2"/>
</dbReference>
<keyword evidence="4" id="KW-0547">Nucleotide-binding</keyword>
<dbReference type="RefSeq" id="WP_378116086.1">
    <property type="nucleotide sequence ID" value="NZ_JBHRTF010000002.1"/>
</dbReference>
<dbReference type="Gene3D" id="3.40.50.300">
    <property type="entry name" value="P-loop containing nucleotide triphosphate hydrolases"/>
    <property type="match status" value="1"/>
</dbReference>
<evidence type="ECO:0000313" key="11">
    <source>
        <dbReference type="Proteomes" id="UP001595555"/>
    </source>
</evidence>
<dbReference type="GO" id="GO:0005524">
    <property type="term" value="F:ATP binding"/>
    <property type="evidence" value="ECO:0007669"/>
    <property type="project" value="UniProtKB-KW"/>
</dbReference>
<dbReference type="SUPFAM" id="SSF52540">
    <property type="entry name" value="P-loop containing nucleoside triphosphate hydrolases"/>
    <property type="match status" value="1"/>
</dbReference>
<keyword evidence="11" id="KW-1185">Reference proteome</keyword>
<dbReference type="EMBL" id="JBHRTF010000002">
    <property type="protein sequence ID" value="MFC3114595.1"/>
    <property type="molecule type" value="Genomic_DNA"/>
</dbReference>
<keyword evidence="7" id="KW-0406">Ion transport</keyword>
<evidence type="ECO:0000256" key="7">
    <source>
        <dbReference type="ARBA" id="ARBA00023065"/>
    </source>
</evidence>
<keyword evidence="6" id="KW-0408">Iron</keyword>
<dbReference type="CDD" id="cd03259">
    <property type="entry name" value="ABC_Carb_Solutes_like"/>
    <property type="match status" value="1"/>
</dbReference>
<gene>
    <name evidence="10" type="ORF">ACFODX_03435</name>
</gene>
<dbReference type="PANTHER" id="PTHR42781:SF4">
    <property type="entry name" value="SPERMIDINE_PUTRESCINE IMPORT ATP-BINDING PROTEIN POTA"/>
    <property type="match status" value="1"/>
</dbReference>
<evidence type="ECO:0000256" key="1">
    <source>
        <dbReference type="ARBA" id="ARBA00022448"/>
    </source>
</evidence>
<dbReference type="InterPro" id="IPR050093">
    <property type="entry name" value="ABC_SmlMolc_Importer"/>
</dbReference>
<evidence type="ECO:0000259" key="9">
    <source>
        <dbReference type="PROSITE" id="PS50893"/>
    </source>
</evidence>
<keyword evidence="8" id="KW-0472">Membrane</keyword>
<dbReference type="Proteomes" id="UP001595555">
    <property type="component" value="Unassembled WGS sequence"/>
</dbReference>
<protein>
    <submittedName>
        <fullName evidence="10">ABC transporter ATP-binding protein</fullName>
    </submittedName>
</protein>
<dbReference type="PANTHER" id="PTHR42781">
    <property type="entry name" value="SPERMIDINE/PUTRESCINE IMPORT ATP-BINDING PROTEIN POTA"/>
    <property type="match status" value="1"/>
</dbReference>
<evidence type="ECO:0000256" key="6">
    <source>
        <dbReference type="ARBA" id="ARBA00023004"/>
    </source>
</evidence>
<organism evidence="10 11">
    <name type="scientific">Cellvibrio fontiphilus</name>
    <dbReference type="NCBI Taxonomy" id="1815559"/>
    <lineage>
        <taxon>Bacteria</taxon>
        <taxon>Pseudomonadati</taxon>
        <taxon>Pseudomonadota</taxon>
        <taxon>Gammaproteobacteria</taxon>
        <taxon>Cellvibrionales</taxon>
        <taxon>Cellvibrionaceae</taxon>
        <taxon>Cellvibrio</taxon>
    </lineage>
</organism>
<proteinExistence type="predicted"/>